<dbReference type="InterPro" id="IPR031589">
    <property type="entry name" value="SHLD2_C"/>
</dbReference>
<dbReference type="GO" id="GO:0010569">
    <property type="term" value="P:regulation of double-strand break repair via homologous recombination"/>
    <property type="evidence" value="ECO:0007669"/>
    <property type="project" value="TreeGrafter"/>
</dbReference>
<dbReference type="Pfam" id="PF15793">
    <property type="entry name" value="SHLD2_C"/>
    <property type="match status" value="1"/>
</dbReference>
<dbReference type="Proteomes" id="UP001460270">
    <property type="component" value="Unassembled WGS sequence"/>
</dbReference>
<feature type="compositionally biased region" description="Polar residues" evidence="1">
    <location>
        <begin position="154"/>
        <end position="171"/>
    </location>
</feature>
<evidence type="ECO:0008006" key="7">
    <source>
        <dbReference type="Google" id="ProtNLM"/>
    </source>
</evidence>
<name>A0AAW0NIK5_9GOBI</name>
<dbReference type="InterPro" id="IPR049507">
    <property type="entry name" value="SHLD2_OB1"/>
</dbReference>
<evidence type="ECO:0000259" key="3">
    <source>
        <dbReference type="Pfam" id="PF21669"/>
    </source>
</evidence>
<keyword evidence="6" id="KW-1185">Reference proteome</keyword>
<dbReference type="PANTHER" id="PTHR14495">
    <property type="entry name" value="SHIELDIN COMPLEX SUBUNIT 2"/>
    <property type="match status" value="1"/>
</dbReference>
<dbReference type="SUPFAM" id="SSF50249">
    <property type="entry name" value="Nucleic acid-binding proteins"/>
    <property type="match status" value="1"/>
</dbReference>
<feature type="domain" description="Shieldin complex subunit 2 second OB fold" evidence="4">
    <location>
        <begin position="405"/>
        <end position="472"/>
    </location>
</feature>
<proteinExistence type="predicted"/>
<evidence type="ECO:0000259" key="4">
    <source>
        <dbReference type="Pfam" id="PF22779"/>
    </source>
</evidence>
<feature type="domain" description="Shieldin complex subunit 2 first OB fold" evidence="3">
    <location>
        <begin position="246"/>
        <end position="371"/>
    </location>
</feature>
<dbReference type="GO" id="GO:0035861">
    <property type="term" value="C:site of double-strand break"/>
    <property type="evidence" value="ECO:0007669"/>
    <property type="project" value="TreeGrafter"/>
</dbReference>
<evidence type="ECO:0000313" key="5">
    <source>
        <dbReference type="EMBL" id="KAK7901565.1"/>
    </source>
</evidence>
<dbReference type="Pfam" id="PF22779">
    <property type="entry name" value="OB_SHLD2_2nd"/>
    <property type="match status" value="1"/>
</dbReference>
<dbReference type="InterPro" id="IPR012340">
    <property type="entry name" value="NA-bd_OB-fold"/>
</dbReference>
<evidence type="ECO:0000256" key="1">
    <source>
        <dbReference type="SAM" id="MobiDB-lite"/>
    </source>
</evidence>
<reference evidence="6" key="1">
    <citation type="submission" date="2024-04" db="EMBL/GenBank/DDBJ databases">
        <title>Salinicola lusitanus LLJ914,a marine bacterium isolated from the Okinawa Trough.</title>
        <authorList>
            <person name="Li J."/>
        </authorList>
    </citation>
    <scope>NUCLEOTIDE SEQUENCE [LARGE SCALE GENOMIC DNA]</scope>
</reference>
<dbReference type="GO" id="GO:0005634">
    <property type="term" value="C:nucleus"/>
    <property type="evidence" value="ECO:0007669"/>
    <property type="project" value="TreeGrafter"/>
</dbReference>
<dbReference type="EMBL" id="JBBPFD010000013">
    <property type="protein sequence ID" value="KAK7901565.1"/>
    <property type="molecule type" value="Genomic_DNA"/>
</dbReference>
<organism evidence="5 6">
    <name type="scientific">Mugilogobius chulae</name>
    <name type="common">yellowstripe goby</name>
    <dbReference type="NCBI Taxonomy" id="88201"/>
    <lineage>
        <taxon>Eukaryota</taxon>
        <taxon>Metazoa</taxon>
        <taxon>Chordata</taxon>
        <taxon>Craniata</taxon>
        <taxon>Vertebrata</taxon>
        <taxon>Euteleostomi</taxon>
        <taxon>Actinopterygii</taxon>
        <taxon>Neopterygii</taxon>
        <taxon>Teleostei</taxon>
        <taxon>Neoteleostei</taxon>
        <taxon>Acanthomorphata</taxon>
        <taxon>Gobiaria</taxon>
        <taxon>Gobiiformes</taxon>
        <taxon>Gobioidei</taxon>
        <taxon>Gobiidae</taxon>
        <taxon>Gobionellinae</taxon>
        <taxon>Mugilogobius</taxon>
    </lineage>
</organism>
<feature type="region of interest" description="Disordered" evidence="1">
    <location>
        <begin position="131"/>
        <end position="171"/>
    </location>
</feature>
<accession>A0AAW0NIK5</accession>
<dbReference type="AlphaFoldDB" id="A0AAW0NIK5"/>
<dbReference type="InterPro" id="IPR053944">
    <property type="entry name" value="SHLD2_OB2"/>
</dbReference>
<sequence>MSERLRTHVFLAAPSSLSVLDKDPGERSSCVSAAWTQVDLSWKDGKLQTKDQLAAGNQALTYHPIPDDEEGESANKSTDKECSASILEYLESCFPRTEPEPVQASTALSHQSQYISTWTLSQALILKGSPATKTVSSPQGTASSSSTTPELIFSPNQNATPATNSSANHQTIPCTSSLSHSAELFSAPSLAASDEEGCVLLQATAEGLLCSQGQESDERPSKKAKFSEEWIAKTSVNSAGSIEAGPTTLLARCVKAGAHYSVLVAVVHPCHLKEIKLKSGACVPLASIVVTDQSGVEMKVALWRRAAFWVLTVSPGDVLLITELQLNEDSWRGERVLRSTYNSKLLNLGRVPASGSLTESQQVKAQSLSPLYGFLIKHRPLLVSLPVPPAQRLNQLPYAIIRSLRLNTLVHMLLRVTHTHLSKEWQSEADSRCRSALQRRAVVQVEQPGGQQGALVLWGSAVEWLPRFTKDTGKQTVDCLGLPQSVVREGVTSDSPELHSTSWSSVRALDRSDPLHEQLVQKHKAAAANSSSSVELDMRTLLSQKYSGEVELRVHAEAFHFCAAPLSPNLPVPVLDSSSPAADVLRLLSGDVTFTGCGRCGAELDTDSNGIYCSCYPCLPHTSTCSAHFNRRRPSDVVQVPPVLLQKILTIPPDKLCRNSAPGSTVKNVELAAQRLHHLLSLPKKNFTVQVQSHFLCDENSVPLCQEFTLLDFSSLCDGTVVYSY</sequence>
<evidence type="ECO:0000313" key="6">
    <source>
        <dbReference type="Proteomes" id="UP001460270"/>
    </source>
</evidence>
<dbReference type="Pfam" id="PF21669">
    <property type="entry name" value="SHLD2_OB1"/>
    <property type="match status" value="1"/>
</dbReference>
<dbReference type="InterPro" id="IPR029715">
    <property type="entry name" value="FAM35A"/>
</dbReference>
<dbReference type="PANTHER" id="PTHR14495:SF2">
    <property type="entry name" value="SHIELDIN COMPLEX SUBUNIT 2"/>
    <property type="match status" value="1"/>
</dbReference>
<protein>
    <recommendedName>
        <fullName evidence="7">Shieldin complex subunit 2 C-terminal domain-containing protein</fullName>
    </recommendedName>
</protein>
<gene>
    <name evidence="5" type="ORF">WMY93_018334</name>
</gene>
<comment type="caution">
    <text evidence="5">The sequence shown here is derived from an EMBL/GenBank/DDBJ whole genome shotgun (WGS) entry which is preliminary data.</text>
</comment>
<feature type="domain" description="Shieldin complex subunit 2 C-terminal" evidence="2">
    <location>
        <begin position="568"/>
        <end position="713"/>
    </location>
</feature>
<evidence type="ECO:0000259" key="2">
    <source>
        <dbReference type="Pfam" id="PF15793"/>
    </source>
</evidence>
<feature type="compositionally biased region" description="Low complexity" evidence="1">
    <location>
        <begin position="134"/>
        <end position="148"/>
    </location>
</feature>
<dbReference type="Gene3D" id="2.40.50.140">
    <property type="entry name" value="Nucleic acid-binding proteins"/>
    <property type="match status" value="1"/>
</dbReference>